<keyword evidence="4" id="KW-1185">Reference proteome</keyword>
<protein>
    <recommendedName>
        <fullName evidence="2">C2 domain-containing protein</fullName>
    </recommendedName>
</protein>
<evidence type="ECO:0000313" key="3">
    <source>
        <dbReference type="EMBL" id="CAK1548085.1"/>
    </source>
</evidence>
<feature type="region of interest" description="Disordered" evidence="1">
    <location>
        <begin position="42"/>
        <end position="68"/>
    </location>
</feature>
<organism evidence="3 4">
    <name type="scientific">Leptosia nina</name>
    <dbReference type="NCBI Taxonomy" id="320188"/>
    <lineage>
        <taxon>Eukaryota</taxon>
        <taxon>Metazoa</taxon>
        <taxon>Ecdysozoa</taxon>
        <taxon>Arthropoda</taxon>
        <taxon>Hexapoda</taxon>
        <taxon>Insecta</taxon>
        <taxon>Pterygota</taxon>
        <taxon>Neoptera</taxon>
        <taxon>Endopterygota</taxon>
        <taxon>Lepidoptera</taxon>
        <taxon>Glossata</taxon>
        <taxon>Ditrysia</taxon>
        <taxon>Papilionoidea</taxon>
        <taxon>Pieridae</taxon>
        <taxon>Pierinae</taxon>
        <taxon>Leptosia</taxon>
    </lineage>
</organism>
<evidence type="ECO:0000313" key="4">
    <source>
        <dbReference type="Proteomes" id="UP001497472"/>
    </source>
</evidence>
<dbReference type="SMART" id="SM00239">
    <property type="entry name" value="C2"/>
    <property type="match status" value="1"/>
</dbReference>
<dbReference type="SUPFAM" id="SSF49562">
    <property type="entry name" value="C2 domain (Calcium/lipid-binding domain, CaLB)"/>
    <property type="match status" value="1"/>
</dbReference>
<gene>
    <name evidence="3" type="ORF">LNINA_LOCUS7508</name>
</gene>
<dbReference type="InterPro" id="IPR035892">
    <property type="entry name" value="C2_domain_sf"/>
</dbReference>
<dbReference type="AlphaFoldDB" id="A0AAV1JG14"/>
<dbReference type="Gene3D" id="2.60.40.150">
    <property type="entry name" value="C2 domain"/>
    <property type="match status" value="1"/>
</dbReference>
<feature type="region of interest" description="Disordered" evidence="1">
    <location>
        <begin position="718"/>
        <end position="740"/>
    </location>
</feature>
<dbReference type="InterPro" id="IPR032057">
    <property type="entry name" value="DUF4799"/>
</dbReference>
<feature type="compositionally biased region" description="Basic residues" evidence="1">
    <location>
        <begin position="47"/>
        <end position="57"/>
    </location>
</feature>
<dbReference type="InterPro" id="IPR000008">
    <property type="entry name" value="C2_dom"/>
</dbReference>
<dbReference type="Proteomes" id="UP001497472">
    <property type="component" value="Unassembled WGS sequence"/>
</dbReference>
<reference evidence="3 4" key="1">
    <citation type="submission" date="2023-11" db="EMBL/GenBank/DDBJ databases">
        <authorList>
            <person name="Okamura Y."/>
        </authorList>
    </citation>
    <scope>NUCLEOTIDE SEQUENCE [LARGE SCALE GENOMIC DNA]</scope>
</reference>
<sequence length="899" mass="102531">MLKWAVYTKKGQDVQVNSENEREDFIINKNKPYDDKLRRSLDAQSVKKSKKPSRYQRRSLGAAARKNGTKNVDKENINFVGHTPNYYREGFKKSESNALKDVSNITPTSVTPHFERRKFYYDEKDLSSDLPPTPPTYSRRVREAKKRKLEMAGINNNEVFSRNSVVYKSERRIKNIDRSHLSSTLSHSLSEPSLNDLSERLSASTENSKNSLAFAKAHNIKPVCTTKAMSEDVVEIEYDEDLVINCVEKPLDTNRLEKSTLPIFGHRMFTDNPLYFNKNESDILNIRSLKRTRKKSNEFESSFKSPSVDKRDTHALVRDGCSPVSITPLSVKLAALRFSAMSTHTKPQRVIYPKEEITEYFPKIDNPFTIPIKDEESSTELENKYILSKDSIGSVSDATVSTTQMGDITLERMIEDIIKSTKIVKSKRRILQKELNGRNIESDNACLVEAKPIFVNPPTKTKTNLIKEAKCVNISRENSLSPKASPTKKLISFQRDTAKLLKNVPIGGYILDDGDGYNEREVKTPDVDKKSKENFLDFNRSLIRSRSMNASIDNHNVEYISSESTPDLYAALKEYGLRRQKCIRRKKSTVSNDSQFKQRDRPLSLEMGLPSPDSQSLPIPLSTSDAPSDRLPNNSLRSNVSHSSLKPCEPIQNRKSRDLFGLTLENGIPSPITPGPNLKRTSNILSEERAHKTSKLYEDMLPNDIATPVIEHRSSRRCLTYSPEENSISSSEEKRGSIASNRLERSADRFQALKGTIDLEIITRDELIDVHVIRCRDLQRSSGKMDDINAYAKVVISGVAETQTLPSQRSIFQRTSVLYGKREPEFQRHLKLSLPPAIYEHQMLHISVWHRDKKYRLVNLRDLLTNYIYMCVVPVVGYELLLGEVLLQTDDLKAFFYLT</sequence>
<feature type="domain" description="C2" evidence="2">
    <location>
        <begin position="749"/>
        <end position="890"/>
    </location>
</feature>
<dbReference type="GO" id="GO:0005886">
    <property type="term" value="C:plasma membrane"/>
    <property type="evidence" value="ECO:0007669"/>
    <property type="project" value="TreeGrafter"/>
</dbReference>
<dbReference type="GO" id="GO:0005634">
    <property type="term" value="C:nucleus"/>
    <property type="evidence" value="ECO:0007669"/>
    <property type="project" value="TreeGrafter"/>
</dbReference>
<evidence type="ECO:0000259" key="2">
    <source>
        <dbReference type="PROSITE" id="PS50004"/>
    </source>
</evidence>
<dbReference type="PANTHER" id="PTHR46848:SF1">
    <property type="entry name" value="REGULATOR OF G-PROTEIN SIGNALING 3"/>
    <property type="match status" value="1"/>
</dbReference>
<feature type="region of interest" description="Disordered" evidence="1">
    <location>
        <begin position="586"/>
        <end position="650"/>
    </location>
</feature>
<dbReference type="CDD" id="cd00030">
    <property type="entry name" value="C2"/>
    <property type="match status" value="1"/>
</dbReference>
<dbReference type="Pfam" id="PF00168">
    <property type="entry name" value="C2"/>
    <property type="match status" value="1"/>
</dbReference>
<feature type="compositionally biased region" description="Basic and acidic residues" evidence="1">
    <location>
        <begin position="731"/>
        <end position="740"/>
    </location>
</feature>
<name>A0AAV1JG14_9NEOP</name>
<dbReference type="PROSITE" id="PS50004">
    <property type="entry name" value="C2"/>
    <property type="match status" value="1"/>
</dbReference>
<proteinExistence type="predicted"/>
<accession>A0AAV1JG14</accession>
<dbReference type="EMBL" id="CAVLEF010000010">
    <property type="protein sequence ID" value="CAK1548085.1"/>
    <property type="molecule type" value="Genomic_DNA"/>
</dbReference>
<comment type="caution">
    <text evidence="3">The sequence shown here is derived from an EMBL/GenBank/DDBJ whole genome shotgun (WGS) entry which is preliminary data.</text>
</comment>
<dbReference type="PANTHER" id="PTHR46848">
    <property type="entry name" value="REGULATOR OF G-PROTEIN SIGNALING 3"/>
    <property type="match status" value="1"/>
</dbReference>
<evidence type="ECO:0000256" key="1">
    <source>
        <dbReference type="SAM" id="MobiDB-lite"/>
    </source>
</evidence>
<feature type="compositionally biased region" description="Polar residues" evidence="1">
    <location>
        <begin position="612"/>
        <end position="644"/>
    </location>
</feature>
<dbReference type="Pfam" id="PF16056">
    <property type="entry name" value="DUF4799"/>
    <property type="match status" value="1"/>
</dbReference>